<evidence type="ECO:0000313" key="3">
    <source>
        <dbReference type="Proteomes" id="UP000054270"/>
    </source>
</evidence>
<gene>
    <name evidence="2" type="ORF">HYPSUDRAFT_60038</name>
</gene>
<sequence length="134" mass="15035">MLQDDMLDGSAAEISKSKEDLRQASLALATAYHARSRILLDSAAISIKDARIALGEYESAWKNLLEDTSGERPDGIPGQNHYLQHIFRGWMYFFLSLLLLAIGCIAVKAFHDLVMERAEMGRRNNSHMGLLAYH</sequence>
<keyword evidence="3" id="KW-1185">Reference proteome</keyword>
<accession>A0A0D2KFN7</accession>
<protein>
    <submittedName>
        <fullName evidence="2">Uncharacterized protein</fullName>
    </submittedName>
</protein>
<reference evidence="3" key="1">
    <citation type="submission" date="2014-04" db="EMBL/GenBank/DDBJ databases">
        <title>Evolutionary Origins and Diversification of the Mycorrhizal Mutualists.</title>
        <authorList>
            <consortium name="DOE Joint Genome Institute"/>
            <consortium name="Mycorrhizal Genomics Consortium"/>
            <person name="Kohler A."/>
            <person name="Kuo A."/>
            <person name="Nagy L.G."/>
            <person name="Floudas D."/>
            <person name="Copeland A."/>
            <person name="Barry K.W."/>
            <person name="Cichocki N."/>
            <person name="Veneault-Fourrey C."/>
            <person name="LaButti K."/>
            <person name="Lindquist E.A."/>
            <person name="Lipzen A."/>
            <person name="Lundell T."/>
            <person name="Morin E."/>
            <person name="Murat C."/>
            <person name="Riley R."/>
            <person name="Ohm R."/>
            <person name="Sun H."/>
            <person name="Tunlid A."/>
            <person name="Henrissat B."/>
            <person name="Grigoriev I.V."/>
            <person name="Hibbett D.S."/>
            <person name="Martin F."/>
        </authorList>
    </citation>
    <scope>NUCLEOTIDE SEQUENCE [LARGE SCALE GENOMIC DNA]</scope>
    <source>
        <strain evidence="3">FD-334 SS-4</strain>
    </source>
</reference>
<keyword evidence="1" id="KW-1133">Transmembrane helix</keyword>
<keyword evidence="1" id="KW-0812">Transmembrane</keyword>
<name>A0A0D2KFN7_HYPSF</name>
<dbReference type="Proteomes" id="UP000054270">
    <property type="component" value="Unassembled WGS sequence"/>
</dbReference>
<feature type="transmembrane region" description="Helical" evidence="1">
    <location>
        <begin position="90"/>
        <end position="110"/>
    </location>
</feature>
<dbReference type="EMBL" id="KN817771">
    <property type="protein sequence ID" value="KJA13197.1"/>
    <property type="molecule type" value="Genomic_DNA"/>
</dbReference>
<dbReference type="AlphaFoldDB" id="A0A0D2KFN7"/>
<keyword evidence="1" id="KW-0472">Membrane</keyword>
<evidence type="ECO:0000256" key="1">
    <source>
        <dbReference type="SAM" id="Phobius"/>
    </source>
</evidence>
<evidence type="ECO:0000313" key="2">
    <source>
        <dbReference type="EMBL" id="KJA13197.1"/>
    </source>
</evidence>
<organism evidence="2 3">
    <name type="scientific">Hypholoma sublateritium (strain FD-334 SS-4)</name>
    <dbReference type="NCBI Taxonomy" id="945553"/>
    <lineage>
        <taxon>Eukaryota</taxon>
        <taxon>Fungi</taxon>
        <taxon>Dikarya</taxon>
        <taxon>Basidiomycota</taxon>
        <taxon>Agaricomycotina</taxon>
        <taxon>Agaricomycetes</taxon>
        <taxon>Agaricomycetidae</taxon>
        <taxon>Agaricales</taxon>
        <taxon>Agaricineae</taxon>
        <taxon>Strophariaceae</taxon>
        <taxon>Hypholoma</taxon>
    </lineage>
</organism>
<proteinExistence type="predicted"/>